<evidence type="ECO:0000256" key="10">
    <source>
        <dbReference type="RuleBase" id="RU362022"/>
    </source>
</evidence>
<feature type="transmembrane region" description="Helical" evidence="10">
    <location>
        <begin position="140"/>
        <end position="160"/>
    </location>
</feature>
<evidence type="ECO:0000256" key="6">
    <source>
        <dbReference type="ARBA" id="ARBA00022691"/>
    </source>
</evidence>
<feature type="transmembrane region" description="Helical" evidence="10">
    <location>
        <begin position="113"/>
        <end position="133"/>
    </location>
</feature>
<evidence type="ECO:0000313" key="11">
    <source>
        <dbReference type="EMBL" id="KAJ2680438.1"/>
    </source>
</evidence>
<evidence type="ECO:0000256" key="9">
    <source>
        <dbReference type="ARBA" id="ARBA00023136"/>
    </source>
</evidence>
<dbReference type="EMBL" id="JANBTW010000005">
    <property type="protein sequence ID" value="KAJ2680438.1"/>
    <property type="molecule type" value="Genomic_DNA"/>
</dbReference>
<comment type="similarity">
    <text evidence="2 10">Belongs to the class VI-like SAM-binding methyltransferase superfamily. Isoprenylcysteine carboxyl methyltransferase family.</text>
</comment>
<keyword evidence="5 11" id="KW-0808">Transferase</keyword>
<keyword evidence="8 10" id="KW-1133">Transmembrane helix</keyword>
<dbReference type="EC" id="2.1.1.100" evidence="3 10"/>
<evidence type="ECO:0000256" key="2">
    <source>
        <dbReference type="ARBA" id="ARBA00009140"/>
    </source>
</evidence>
<feature type="transmembrane region" description="Helical" evidence="10">
    <location>
        <begin position="199"/>
        <end position="228"/>
    </location>
</feature>
<evidence type="ECO:0000313" key="12">
    <source>
        <dbReference type="Proteomes" id="UP001151518"/>
    </source>
</evidence>
<keyword evidence="4 10" id="KW-0489">Methyltransferase</keyword>
<evidence type="ECO:0000256" key="7">
    <source>
        <dbReference type="ARBA" id="ARBA00022692"/>
    </source>
</evidence>
<keyword evidence="10" id="KW-0256">Endoplasmic reticulum</keyword>
<evidence type="ECO:0000256" key="1">
    <source>
        <dbReference type="ARBA" id="ARBA00004141"/>
    </source>
</evidence>
<evidence type="ECO:0000256" key="3">
    <source>
        <dbReference type="ARBA" id="ARBA00012151"/>
    </source>
</evidence>
<feature type="transmembrane region" description="Helical" evidence="10">
    <location>
        <begin position="73"/>
        <end position="93"/>
    </location>
</feature>
<dbReference type="GO" id="GO:0004671">
    <property type="term" value="F:protein C-terminal S-isoprenylcysteine carboxyl O-methyltransferase activity"/>
    <property type="evidence" value="ECO:0007669"/>
    <property type="project" value="UniProtKB-EC"/>
</dbReference>
<keyword evidence="6 10" id="KW-0949">S-adenosyl-L-methionine</keyword>
<feature type="transmembrane region" description="Helical" evidence="10">
    <location>
        <begin position="42"/>
        <end position="61"/>
    </location>
</feature>
<keyword evidence="9 10" id="KW-0472">Membrane</keyword>
<dbReference type="Pfam" id="PF04140">
    <property type="entry name" value="ICMT"/>
    <property type="match status" value="1"/>
</dbReference>
<dbReference type="PANTHER" id="PTHR12714:SF9">
    <property type="entry name" value="PROTEIN-S-ISOPRENYLCYSTEINE O-METHYLTRANSFERASE"/>
    <property type="match status" value="1"/>
</dbReference>
<dbReference type="Gene3D" id="1.20.120.1630">
    <property type="match status" value="1"/>
</dbReference>
<dbReference type="GO" id="GO:0005789">
    <property type="term" value="C:endoplasmic reticulum membrane"/>
    <property type="evidence" value="ECO:0007669"/>
    <property type="project" value="UniProtKB-SubCell"/>
</dbReference>
<dbReference type="InterPro" id="IPR025770">
    <property type="entry name" value="PPMT_MeTrfase"/>
</dbReference>
<comment type="subcellular location">
    <subcellularLocation>
        <location evidence="10">Endoplasmic reticulum membrane</location>
        <topology evidence="10">Multi-pass membrane protein</topology>
    </subcellularLocation>
    <subcellularLocation>
        <location evidence="1">Membrane</location>
        <topology evidence="1">Multi-pass membrane protein</topology>
    </subcellularLocation>
</comment>
<comment type="caution">
    <text evidence="11">The sequence shown here is derived from an EMBL/GenBank/DDBJ whole genome shotgun (WGS) entry which is preliminary data.</text>
</comment>
<dbReference type="PANTHER" id="PTHR12714">
    <property type="entry name" value="PROTEIN-S ISOPRENYLCYSTEINE O-METHYLTRANSFERASE"/>
    <property type="match status" value="1"/>
</dbReference>
<comment type="catalytic activity">
    <reaction evidence="10">
        <text>[protein]-C-terminal S-[(2E,6E)-farnesyl]-L-cysteine + S-adenosyl-L-methionine = [protein]-C-terminal S-[(2E,6E)-farnesyl]-L-cysteine methyl ester + S-adenosyl-L-homocysteine</text>
        <dbReference type="Rhea" id="RHEA:21672"/>
        <dbReference type="Rhea" id="RHEA-COMP:12125"/>
        <dbReference type="Rhea" id="RHEA-COMP:12126"/>
        <dbReference type="ChEBI" id="CHEBI:57856"/>
        <dbReference type="ChEBI" id="CHEBI:59789"/>
        <dbReference type="ChEBI" id="CHEBI:90510"/>
        <dbReference type="ChEBI" id="CHEBI:90511"/>
        <dbReference type="EC" id="2.1.1.100"/>
    </reaction>
</comment>
<dbReference type="GO" id="GO:0032259">
    <property type="term" value="P:methylation"/>
    <property type="evidence" value="ECO:0007669"/>
    <property type="project" value="UniProtKB-KW"/>
</dbReference>
<evidence type="ECO:0000256" key="5">
    <source>
        <dbReference type="ARBA" id="ARBA00022679"/>
    </source>
</evidence>
<organism evidence="11 12">
    <name type="scientific">Coemansia spiralis</name>
    <dbReference type="NCBI Taxonomy" id="417178"/>
    <lineage>
        <taxon>Eukaryota</taxon>
        <taxon>Fungi</taxon>
        <taxon>Fungi incertae sedis</taxon>
        <taxon>Zoopagomycota</taxon>
        <taxon>Kickxellomycotina</taxon>
        <taxon>Kickxellomycetes</taxon>
        <taxon>Kickxellales</taxon>
        <taxon>Kickxellaceae</taxon>
        <taxon>Coemansia</taxon>
    </lineage>
</organism>
<evidence type="ECO:0000256" key="4">
    <source>
        <dbReference type="ARBA" id="ARBA00022603"/>
    </source>
</evidence>
<keyword evidence="7 10" id="KW-0812">Transmembrane</keyword>
<protein>
    <recommendedName>
        <fullName evidence="3 10">Protein-S-isoprenylcysteine O-methyltransferase</fullName>
        <ecNumber evidence="3 10">2.1.1.100</ecNumber>
    </recommendedName>
</protein>
<dbReference type="Proteomes" id="UP001151518">
    <property type="component" value="Unassembled WGS sequence"/>
</dbReference>
<name>A0A9W8GBZ3_9FUNG</name>
<proteinExistence type="inferred from homology"/>
<dbReference type="PROSITE" id="PS51564">
    <property type="entry name" value="SAM_ICMT"/>
    <property type="match status" value="1"/>
</dbReference>
<gene>
    <name evidence="11" type="primary">STE14</name>
    <name evidence="11" type="ORF">GGI25_000730</name>
</gene>
<dbReference type="AlphaFoldDB" id="A0A9W8GBZ3"/>
<evidence type="ECO:0000256" key="8">
    <source>
        <dbReference type="ARBA" id="ARBA00022989"/>
    </source>
</evidence>
<dbReference type="InterPro" id="IPR007269">
    <property type="entry name" value="ICMT_MeTrfase"/>
</dbReference>
<sequence>MSTNANEIPFTPQVGLFRKGPNTADRWWTPVVPLDFSLHSTYNIAFSSFALGMLMATGFSVSISSGWSSLGVLGLYTSFVSLYHICEYLSVAMYNPLRVSMESFMFQPDGEDYGYTVAMGISLIEYALTWWLFPGFKQPGLLTVIGLLIALIGQVMRTLAMVTAKTSFNHYIARRRETDHQLITHGIYKYERHPSYVGFFLWATGLQIMLKNTLSLVLFVAALGFFFCSRTVHEENMLISFFGEQYLLYKQSTPSLVPVKLWARLREKHILSSHTIPKEARTILEH</sequence>
<accession>A0A9W8GBZ3</accession>
<dbReference type="OrthoDB" id="422086at2759"/>
<reference evidence="11" key="1">
    <citation type="submission" date="2022-07" db="EMBL/GenBank/DDBJ databases">
        <title>Phylogenomic reconstructions and comparative analyses of Kickxellomycotina fungi.</title>
        <authorList>
            <person name="Reynolds N.K."/>
            <person name="Stajich J.E."/>
            <person name="Barry K."/>
            <person name="Grigoriev I.V."/>
            <person name="Crous P."/>
            <person name="Smith M.E."/>
        </authorList>
    </citation>
    <scope>NUCLEOTIDE SEQUENCE</scope>
    <source>
        <strain evidence="11">NRRL 3115</strain>
    </source>
</reference>